<keyword evidence="4" id="KW-1185">Reference proteome</keyword>
<protein>
    <recommendedName>
        <fullName evidence="2">Clr5 domain-containing protein</fullName>
    </recommendedName>
</protein>
<dbReference type="PANTHER" id="PTHR38788">
    <property type="entry name" value="CLR5 DOMAIN-CONTAINING PROTEIN"/>
    <property type="match status" value="1"/>
</dbReference>
<accession>A0A9P4LHZ3</accession>
<evidence type="ECO:0000256" key="1">
    <source>
        <dbReference type="SAM" id="MobiDB-lite"/>
    </source>
</evidence>
<feature type="region of interest" description="Disordered" evidence="1">
    <location>
        <begin position="139"/>
        <end position="167"/>
    </location>
</feature>
<feature type="domain" description="Clr5" evidence="2">
    <location>
        <begin position="2"/>
        <end position="35"/>
    </location>
</feature>
<gene>
    <name evidence="3" type="ORF">EK21DRAFT_16038</name>
</gene>
<proteinExistence type="predicted"/>
<evidence type="ECO:0000313" key="3">
    <source>
        <dbReference type="EMBL" id="KAF2027391.1"/>
    </source>
</evidence>
<dbReference type="Proteomes" id="UP000799777">
    <property type="component" value="Unassembled WGS sequence"/>
</dbReference>
<dbReference type="OrthoDB" id="539213at2759"/>
<feature type="non-terminal residue" evidence="3">
    <location>
        <position position="1"/>
    </location>
</feature>
<dbReference type="EMBL" id="ML978227">
    <property type="protein sequence ID" value="KAF2027391.1"/>
    <property type="molecule type" value="Genomic_DNA"/>
</dbReference>
<reference evidence="3" key="1">
    <citation type="journal article" date="2020" name="Stud. Mycol.">
        <title>101 Dothideomycetes genomes: a test case for predicting lifestyles and emergence of pathogens.</title>
        <authorList>
            <person name="Haridas S."/>
            <person name="Albert R."/>
            <person name="Binder M."/>
            <person name="Bloem J."/>
            <person name="Labutti K."/>
            <person name="Salamov A."/>
            <person name="Andreopoulos B."/>
            <person name="Baker S."/>
            <person name="Barry K."/>
            <person name="Bills G."/>
            <person name="Bluhm B."/>
            <person name="Cannon C."/>
            <person name="Castanera R."/>
            <person name="Culley D."/>
            <person name="Daum C."/>
            <person name="Ezra D."/>
            <person name="Gonzalez J."/>
            <person name="Henrissat B."/>
            <person name="Kuo A."/>
            <person name="Liang C."/>
            <person name="Lipzen A."/>
            <person name="Lutzoni F."/>
            <person name="Magnuson J."/>
            <person name="Mondo S."/>
            <person name="Nolan M."/>
            <person name="Ohm R."/>
            <person name="Pangilinan J."/>
            <person name="Park H.-J."/>
            <person name="Ramirez L."/>
            <person name="Alfaro M."/>
            <person name="Sun H."/>
            <person name="Tritt A."/>
            <person name="Yoshinaga Y."/>
            <person name="Zwiers L.-H."/>
            <person name="Turgeon B."/>
            <person name="Goodwin S."/>
            <person name="Spatafora J."/>
            <person name="Crous P."/>
            <person name="Grigoriev I."/>
        </authorList>
    </citation>
    <scope>NUCLEOTIDE SEQUENCE</scope>
    <source>
        <strain evidence="3">CBS 110217</strain>
    </source>
</reference>
<feature type="non-terminal residue" evidence="3">
    <location>
        <position position="647"/>
    </location>
</feature>
<name>A0A9P4LHZ3_9PLEO</name>
<dbReference type="AlphaFoldDB" id="A0A9P4LHZ3"/>
<dbReference type="InterPro" id="IPR025676">
    <property type="entry name" value="Clr5_dom"/>
</dbReference>
<evidence type="ECO:0000313" key="4">
    <source>
        <dbReference type="Proteomes" id="UP000799777"/>
    </source>
</evidence>
<dbReference type="Pfam" id="PF14420">
    <property type="entry name" value="Clr5"/>
    <property type="match status" value="1"/>
</dbReference>
<evidence type="ECO:0000259" key="2">
    <source>
        <dbReference type="Pfam" id="PF14420"/>
    </source>
</evidence>
<sequence>DRWEELKPYIEHLYLDKGLKLADVVTTMKDEHRFDMKWKSRKNLSSAKKETLTATFESRARAGKSSTSVTLHGVPVESKKMRRYWKSKARDQTQNMALETPSAVRTGGNGPVLFLKWNLPFASMRRTYISGFDHASPHGVSAPTPGSDISVDTPSTAASPHARSPTASVLANKVKNDRAYLFVQGQHDRLLNSLNGREREVMSEWLYQYWFFCFKTSKHWGRGPLAWTAQLLDFEQFRSRHARSLPATPADILHETTRSEDHQPQPLNLCRWFIHVEEVIYEDFPEVEPPGDPYVQDPRDEVTWSQWPAHEHKPPLSTRLRDALEHNDFSTVPTANLPVAVPSIAKAAQRCPDELLLEALGFSIMSRNIDQIHEISSKLQANKYTFGAIFPLHLAIEYLDGYKSCCGVVAELLQHLPYPRTREIYLNEAGHTLIDSLMISILKSHSSMKHADVDISLKDNVRFAGEEVDICGRWDADSPCMRRLLSDGTPCTPFDWKHKFCHTSTQAVCHSIAMLNAGLPHSWMIETPSGLYIRRCFVCGLKMQLQPLHSLVVTAFHLANHSCQDEDLFGILAALLCLLSFGHDPRSTADVSIAALIQTVDADDIEVLCAHEKLTPAGLAERLSSAEALHSWEVPTQTGWAVFRGIL</sequence>
<comment type="caution">
    <text evidence="3">The sequence shown here is derived from an EMBL/GenBank/DDBJ whole genome shotgun (WGS) entry which is preliminary data.</text>
</comment>
<dbReference type="PANTHER" id="PTHR38788:SF3">
    <property type="entry name" value="CLR5 DOMAIN-CONTAINING PROTEIN"/>
    <property type="match status" value="1"/>
</dbReference>
<organism evidence="3 4">
    <name type="scientific">Setomelanomma holmii</name>
    <dbReference type="NCBI Taxonomy" id="210430"/>
    <lineage>
        <taxon>Eukaryota</taxon>
        <taxon>Fungi</taxon>
        <taxon>Dikarya</taxon>
        <taxon>Ascomycota</taxon>
        <taxon>Pezizomycotina</taxon>
        <taxon>Dothideomycetes</taxon>
        <taxon>Pleosporomycetidae</taxon>
        <taxon>Pleosporales</taxon>
        <taxon>Pleosporineae</taxon>
        <taxon>Phaeosphaeriaceae</taxon>
        <taxon>Setomelanomma</taxon>
    </lineage>
</organism>